<gene>
    <name evidence="1" type="ORF">ISP01_05205</name>
</gene>
<accession>A0A843AI95</accession>
<evidence type="ECO:0000313" key="1">
    <source>
        <dbReference type="EMBL" id="MBF4468785.1"/>
    </source>
</evidence>
<dbReference type="AlphaFoldDB" id="A0A843AI95"/>
<reference evidence="1" key="1">
    <citation type="submission" date="2020-10" db="EMBL/GenBank/DDBJ databases">
        <title>Dehalococcoides mccartyi of a TCE/Cr reducing biochatode.</title>
        <authorList>
            <person name="Matturro B."/>
        </authorList>
    </citation>
    <scope>NUCLEOTIDE SEQUENCE</scope>
    <source>
        <strain evidence="1">Bin4</strain>
    </source>
</reference>
<organism evidence="1 2">
    <name type="scientific">Methanobrevibacter arboriphilus</name>
    <dbReference type="NCBI Taxonomy" id="39441"/>
    <lineage>
        <taxon>Archaea</taxon>
        <taxon>Methanobacteriati</taxon>
        <taxon>Methanobacteriota</taxon>
        <taxon>Methanomada group</taxon>
        <taxon>Methanobacteria</taxon>
        <taxon>Methanobacteriales</taxon>
        <taxon>Methanobacteriaceae</taxon>
        <taxon>Methanobrevibacter</taxon>
    </lineage>
</organism>
<comment type="caution">
    <text evidence="1">The sequence shown here is derived from an EMBL/GenBank/DDBJ whole genome shotgun (WGS) entry which is preliminary data.</text>
</comment>
<name>A0A843AI95_METAZ</name>
<dbReference type="RefSeq" id="WP_278522803.1">
    <property type="nucleotide sequence ID" value="NZ_JADIIN010000043.1"/>
</dbReference>
<dbReference type="EMBL" id="JADIIN010000043">
    <property type="protein sequence ID" value="MBF4468785.1"/>
    <property type="molecule type" value="Genomic_DNA"/>
</dbReference>
<evidence type="ECO:0000313" key="2">
    <source>
        <dbReference type="Proteomes" id="UP000658733"/>
    </source>
</evidence>
<sequence>MLYNFKLTPRIWTDINKNTAFQLENLEGEGSTTKFKIVLATNINQPSQIDNDIGIITNDNGQLDYTSFNEIPQIEDYTDVYLDYQPINGGCFSIVSATSQVGINVGTSAVNLRGIFLVEKSNNYLLGYSIFSSDVSLANSITLPITGNIMNLNKKI</sequence>
<protein>
    <submittedName>
        <fullName evidence="1">Uncharacterized protein</fullName>
    </submittedName>
</protein>
<dbReference type="Proteomes" id="UP000658733">
    <property type="component" value="Unassembled WGS sequence"/>
</dbReference>
<proteinExistence type="predicted"/>